<dbReference type="OrthoDB" id="108365at2759"/>
<dbReference type="Proteomes" id="UP001152622">
    <property type="component" value="Chromosome 16"/>
</dbReference>
<name>A0A9Q1EKW4_SYNKA</name>
<proteinExistence type="predicted"/>
<feature type="region of interest" description="Disordered" evidence="1">
    <location>
        <begin position="1"/>
        <end position="28"/>
    </location>
</feature>
<feature type="compositionally biased region" description="Polar residues" evidence="1">
    <location>
        <begin position="1"/>
        <end position="10"/>
    </location>
</feature>
<reference evidence="2" key="1">
    <citation type="journal article" date="2023" name="Science">
        <title>Genome structures resolve the early diversification of teleost fishes.</title>
        <authorList>
            <person name="Parey E."/>
            <person name="Louis A."/>
            <person name="Montfort J."/>
            <person name="Bouchez O."/>
            <person name="Roques C."/>
            <person name="Iampietro C."/>
            <person name="Lluch J."/>
            <person name="Castinel A."/>
            <person name="Donnadieu C."/>
            <person name="Desvignes T."/>
            <person name="Floi Bucao C."/>
            <person name="Jouanno E."/>
            <person name="Wen M."/>
            <person name="Mejri S."/>
            <person name="Dirks R."/>
            <person name="Jansen H."/>
            <person name="Henkel C."/>
            <person name="Chen W.J."/>
            <person name="Zahm M."/>
            <person name="Cabau C."/>
            <person name="Klopp C."/>
            <person name="Thompson A.W."/>
            <person name="Robinson-Rechavi M."/>
            <person name="Braasch I."/>
            <person name="Lecointre G."/>
            <person name="Bobe J."/>
            <person name="Postlethwait J.H."/>
            <person name="Berthelot C."/>
            <person name="Roest Crollius H."/>
            <person name="Guiguen Y."/>
        </authorList>
    </citation>
    <scope>NUCLEOTIDE SEQUENCE</scope>
    <source>
        <strain evidence="2">WJC10195</strain>
    </source>
</reference>
<comment type="caution">
    <text evidence="2">The sequence shown here is derived from an EMBL/GenBank/DDBJ whole genome shotgun (WGS) entry which is preliminary data.</text>
</comment>
<feature type="region of interest" description="Disordered" evidence="1">
    <location>
        <begin position="70"/>
        <end position="112"/>
    </location>
</feature>
<evidence type="ECO:0000313" key="3">
    <source>
        <dbReference type="Proteomes" id="UP001152622"/>
    </source>
</evidence>
<accession>A0A9Q1EKW4</accession>
<dbReference type="EMBL" id="JAINUF010000016">
    <property type="protein sequence ID" value="KAJ8340673.1"/>
    <property type="molecule type" value="Genomic_DNA"/>
</dbReference>
<evidence type="ECO:0000256" key="1">
    <source>
        <dbReference type="SAM" id="MobiDB-lite"/>
    </source>
</evidence>
<keyword evidence="3" id="KW-1185">Reference proteome</keyword>
<protein>
    <submittedName>
        <fullName evidence="2">Uncharacterized protein</fullName>
    </submittedName>
</protein>
<organism evidence="2 3">
    <name type="scientific">Synaphobranchus kaupii</name>
    <name type="common">Kaup's arrowtooth eel</name>
    <dbReference type="NCBI Taxonomy" id="118154"/>
    <lineage>
        <taxon>Eukaryota</taxon>
        <taxon>Metazoa</taxon>
        <taxon>Chordata</taxon>
        <taxon>Craniata</taxon>
        <taxon>Vertebrata</taxon>
        <taxon>Euteleostomi</taxon>
        <taxon>Actinopterygii</taxon>
        <taxon>Neopterygii</taxon>
        <taxon>Teleostei</taxon>
        <taxon>Anguilliformes</taxon>
        <taxon>Synaphobranchidae</taxon>
        <taxon>Synaphobranchus</taxon>
    </lineage>
</organism>
<sequence>MLLTAQQGRNSARERGRGGAVTSKGRPTVVREGAHILLLTTGSHDRQGSTHPVTHLRTSRLLPRTCRRFTAKRVPDSPSARAHGAASSPDERKKARKLSALAGADRCHRLKG</sequence>
<gene>
    <name evidence="2" type="ORF">SKAU_G00353060</name>
</gene>
<dbReference type="AlphaFoldDB" id="A0A9Q1EKW4"/>
<evidence type="ECO:0000313" key="2">
    <source>
        <dbReference type="EMBL" id="KAJ8340673.1"/>
    </source>
</evidence>